<proteinExistence type="inferred from homology"/>
<sequence>MTFADVAGQDQAKREVSELVEFLRDTERFQRVGAEVPHGVLLVGPPGTGKTLMAQALAGEAEVPFFSTSGSEFIEIYVGVGVGAGRVRKMFEAARQAAPAIIFIDELDCIGRTRGTGVGGGHDEREQTLNQILAEMDGFGGREAVVVLAATNRPDVLDPALLRPGRFDRHVTLELPDRTARRAILDVHAKTLPLKSAPDLDLTAAGTPGFSGADLKNLLNEAAINAARRGGAFIRRADLDDARDKIMMGTLRSLAIRPDERHRLAVHEAGHTAVAFHTADADPLYKVTIIPRGRTLGGTHMMRETERHTLDEPYLRAQLATLLAGRAAEKLLIGTVSSGADDDIRRATMLARSMVARWGMTTELGPIDLRQSEDQPFIGQSIAQPRNHADETAGQVDQARLAEAAQMVSSLISDRRIDVVSAGPLALDLPALSSQADYSRQLSCQIWSLDGALLGASASAPSGRLAAEQQGFSDSLVDGEAWRVYTMVNEGPGLRVMVGDRLTVCERLVADVARGLLLPALAILPVLAALIWISVGRGLAPLDRMARAL</sequence>
<dbReference type="GO" id="GO:0004222">
    <property type="term" value="F:metalloendopeptidase activity"/>
    <property type="evidence" value="ECO:0007669"/>
    <property type="project" value="InterPro"/>
</dbReference>
<keyword evidence="8" id="KW-0378">Hydrolase</keyword>
<organism evidence="18 19">
    <name type="scientific">Limimaricola litoreus</name>
    <dbReference type="NCBI Taxonomy" id="2955316"/>
    <lineage>
        <taxon>Bacteria</taxon>
        <taxon>Pseudomonadati</taxon>
        <taxon>Pseudomonadota</taxon>
        <taxon>Alphaproteobacteria</taxon>
        <taxon>Rhodobacterales</taxon>
        <taxon>Paracoccaceae</taxon>
        <taxon>Limimaricola</taxon>
    </lineage>
</organism>
<keyword evidence="6" id="KW-0479">Metal-binding</keyword>
<dbReference type="SMART" id="SM00382">
    <property type="entry name" value="AAA"/>
    <property type="match status" value="1"/>
</dbReference>
<evidence type="ECO:0000256" key="5">
    <source>
        <dbReference type="ARBA" id="ARBA00022692"/>
    </source>
</evidence>
<evidence type="ECO:0000256" key="12">
    <source>
        <dbReference type="ARBA" id="ARBA00023049"/>
    </source>
</evidence>
<comment type="subcellular location">
    <subcellularLocation>
        <location evidence="2">Membrane</location>
    </subcellularLocation>
</comment>
<evidence type="ECO:0000256" key="15">
    <source>
        <dbReference type="RuleBase" id="RU003651"/>
    </source>
</evidence>
<dbReference type="PANTHER" id="PTHR23076:SF97">
    <property type="entry name" value="ATP-DEPENDENT ZINC METALLOPROTEASE YME1L1"/>
    <property type="match status" value="1"/>
</dbReference>
<name>A0A9X2JRK6_9RHOB</name>
<dbReference type="Gene3D" id="1.10.8.60">
    <property type="match status" value="1"/>
</dbReference>
<accession>A0A9X2JRK6</accession>
<keyword evidence="9" id="KW-0862">Zinc</keyword>
<dbReference type="GO" id="GO:0006508">
    <property type="term" value="P:proteolysis"/>
    <property type="evidence" value="ECO:0007669"/>
    <property type="project" value="UniProtKB-KW"/>
</dbReference>
<evidence type="ECO:0000256" key="3">
    <source>
        <dbReference type="ARBA" id="ARBA00010044"/>
    </source>
</evidence>
<keyword evidence="19" id="KW-1185">Reference proteome</keyword>
<keyword evidence="13 16" id="KW-0472">Membrane</keyword>
<evidence type="ECO:0000256" key="10">
    <source>
        <dbReference type="ARBA" id="ARBA00022840"/>
    </source>
</evidence>
<comment type="similarity">
    <text evidence="14">In the central section; belongs to the AAA ATPase family.</text>
</comment>
<dbReference type="AlphaFoldDB" id="A0A9X2JRK6"/>
<comment type="similarity">
    <text evidence="3">In the C-terminal section; belongs to the peptidase M41 family.</text>
</comment>
<dbReference type="FunFam" id="1.10.8.60:FF:000001">
    <property type="entry name" value="ATP-dependent zinc metalloprotease FtsH"/>
    <property type="match status" value="1"/>
</dbReference>
<keyword evidence="5 16" id="KW-0812">Transmembrane</keyword>
<dbReference type="GO" id="GO:0030163">
    <property type="term" value="P:protein catabolic process"/>
    <property type="evidence" value="ECO:0007669"/>
    <property type="project" value="TreeGrafter"/>
</dbReference>
<comment type="similarity">
    <text evidence="15">Belongs to the AAA ATPase family.</text>
</comment>
<evidence type="ECO:0000256" key="7">
    <source>
        <dbReference type="ARBA" id="ARBA00022741"/>
    </source>
</evidence>
<dbReference type="FunFam" id="3.40.50.300:FF:000001">
    <property type="entry name" value="ATP-dependent zinc metalloprotease FtsH"/>
    <property type="match status" value="1"/>
</dbReference>
<keyword evidence="7 15" id="KW-0547">Nucleotide-binding</keyword>
<dbReference type="InterPro" id="IPR037219">
    <property type="entry name" value="Peptidase_M41-like"/>
</dbReference>
<feature type="non-terminal residue" evidence="18">
    <location>
        <position position="549"/>
    </location>
</feature>
<dbReference type="InterPro" id="IPR041569">
    <property type="entry name" value="AAA_lid_3"/>
</dbReference>
<evidence type="ECO:0000256" key="16">
    <source>
        <dbReference type="SAM" id="Phobius"/>
    </source>
</evidence>
<dbReference type="Gene3D" id="1.20.58.760">
    <property type="entry name" value="Peptidase M41"/>
    <property type="match status" value="1"/>
</dbReference>
<reference evidence="18" key="1">
    <citation type="submission" date="2022-06" db="EMBL/GenBank/DDBJ databases">
        <title>Limimaricola sediminis sp. nov., isolated from an intertidal sediment.</title>
        <authorList>
            <person name="Shao X."/>
        </authorList>
    </citation>
    <scope>NUCLEOTIDE SEQUENCE</scope>
    <source>
        <strain evidence="18">ASW11-118</strain>
    </source>
</reference>
<protein>
    <submittedName>
        <fullName evidence="18">AAA family ATPase</fullName>
    </submittedName>
</protein>
<dbReference type="PANTHER" id="PTHR23076">
    <property type="entry name" value="METALLOPROTEASE M41 FTSH"/>
    <property type="match status" value="1"/>
</dbReference>
<dbReference type="SUPFAM" id="SSF52540">
    <property type="entry name" value="P-loop containing nucleoside triphosphate hydrolases"/>
    <property type="match status" value="1"/>
</dbReference>
<feature type="transmembrane region" description="Helical" evidence="16">
    <location>
        <begin position="516"/>
        <end position="535"/>
    </location>
</feature>
<dbReference type="Proteomes" id="UP001139477">
    <property type="component" value="Unassembled WGS sequence"/>
</dbReference>
<evidence type="ECO:0000256" key="9">
    <source>
        <dbReference type="ARBA" id="ARBA00022833"/>
    </source>
</evidence>
<dbReference type="InterPro" id="IPR000642">
    <property type="entry name" value="Peptidase_M41"/>
</dbReference>
<dbReference type="Pfam" id="PF17862">
    <property type="entry name" value="AAA_lid_3"/>
    <property type="match status" value="1"/>
</dbReference>
<dbReference type="GO" id="GO:0005886">
    <property type="term" value="C:plasma membrane"/>
    <property type="evidence" value="ECO:0007669"/>
    <property type="project" value="TreeGrafter"/>
</dbReference>
<dbReference type="Pfam" id="PF00004">
    <property type="entry name" value="AAA"/>
    <property type="match status" value="1"/>
</dbReference>
<evidence type="ECO:0000259" key="17">
    <source>
        <dbReference type="SMART" id="SM00382"/>
    </source>
</evidence>
<dbReference type="InterPro" id="IPR003960">
    <property type="entry name" value="ATPase_AAA_CS"/>
</dbReference>
<keyword evidence="11 16" id="KW-1133">Transmembrane helix</keyword>
<dbReference type="InterPro" id="IPR003593">
    <property type="entry name" value="AAA+_ATPase"/>
</dbReference>
<evidence type="ECO:0000256" key="2">
    <source>
        <dbReference type="ARBA" id="ARBA00004370"/>
    </source>
</evidence>
<dbReference type="InterPro" id="IPR027417">
    <property type="entry name" value="P-loop_NTPase"/>
</dbReference>
<dbReference type="GO" id="GO:0046872">
    <property type="term" value="F:metal ion binding"/>
    <property type="evidence" value="ECO:0007669"/>
    <property type="project" value="UniProtKB-KW"/>
</dbReference>
<dbReference type="RefSeq" id="WP_253331916.1">
    <property type="nucleotide sequence ID" value="NZ_JAMYXC010000146.1"/>
</dbReference>
<comment type="cofactor">
    <cofactor evidence="1">
        <name>Zn(2+)</name>
        <dbReference type="ChEBI" id="CHEBI:29105"/>
    </cofactor>
</comment>
<dbReference type="GO" id="GO:0004176">
    <property type="term" value="F:ATP-dependent peptidase activity"/>
    <property type="evidence" value="ECO:0007669"/>
    <property type="project" value="InterPro"/>
</dbReference>
<dbReference type="GO" id="GO:0005524">
    <property type="term" value="F:ATP binding"/>
    <property type="evidence" value="ECO:0007669"/>
    <property type="project" value="UniProtKB-KW"/>
</dbReference>
<evidence type="ECO:0000256" key="13">
    <source>
        <dbReference type="ARBA" id="ARBA00023136"/>
    </source>
</evidence>
<dbReference type="SUPFAM" id="SSF140990">
    <property type="entry name" value="FtsH protease domain-like"/>
    <property type="match status" value="1"/>
</dbReference>
<evidence type="ECO:0000313" key="19">
    <source>
        <dbReference type="Proteomes" id="UP001139477"/>
    </source>
</evidence>
<dbReference type="InterPro" id="IPR003959">
    <property type="entry name" value="ATPase_AAA_core"/>
</dbReference>
<dbReference type="Gene3D" id="3.40.50.300">
    <property type="entry name" value="P-loop containing nucleotide triphosphate hydrolases"/>
    <property type="match status" value="1"/>
</dbReference>
<dbReference type="PROSITE" id="PS00674">
    <property type="entry name" value="AAA"/>
    <property type="match status" value="1"/>
</dbReference>
<evidence type="ECO:0000256" key="8">
    <source>
        <dbReference type="ARBA" id="ARBA00022801"/>
    </source>
</evidence>
<evidence type="ECO:0000256" key="14">
    <source>
        <dbReference type="ARBA" id="ARBA00061570"/>
    </source>
</evidence>
<gene>
    <name evidence="18" type="ORF">NHG85_09790</name>
</gene>
<evidence type="ECO:0000256" key="4">
    <source>
        <dbReference type="ARBA" id="ARBA00022670"/>
    </source>
</evidence>
<evidence type="ECO:0000256" key="11">
    <source>
        <dbReference type="ARBA" id="ARBA00022989"/>
    </source>
</evidence>
<feature type="domain" description="AAA+ ATPase" evidence="17">
    <location>
        <begin position="36"/>
        <end position="177"/>
    </location>
</feature>
<dbReference type="GO" id="GO:0016887">
    <property type="term" value="F:ATP hydrolysis activity"/>
    <property type="evidence" value="ECO:0007669"/>
    <property type="project" value="InterPro"/>
</dbReference>
<keyword evidence="12" id="KW-0482">Metalloprotease</keyword>
<keyword evidence="10 15" id="KW-0067">ATP-binding</keyword>
<comment type="caution">
    <text evidence="18">The sequence shown here is derived from an EMBL/GenBank/DDBJ whole genome shotgun (WGS) entry which is preliminary data.</text>
</comment>
<dbReference type="EMBL" id="JAMYXC010000146">
    <property type="protein sequence ID" value="MCP1168811.1"/>
    <property type="molecule type" value="Genomic_DNA"/>
</dbReference>
<evidence type="ECO:0000256" key="1">
    <source>
        <dbReference type="ARBA" id="ARBA00001947"/>
    </source>
</evidence>
<evidence type="ECO:0000256" key="6">
    <source>
        <dbReference type="ARBA" id="ARBA00022723"/>
    </source>
</evidence>
<evidence type="ECO:0000313" key="18">
    <source>
        <dbReference type="EMBL" id="MCP1168811.1"/>
    </source>
</evidence>
<keyword evidence="4" id="KW-0645">Protease</keyword>
<dbReference type="Pfam" id="PF01434">
    <property type="entry name" value="Peptidase_M41"/>
    <property type="match status" value="1"/>
</dbReference>